<dbReference type="EMBL" id="SJPM01000004">
    <property type="protein sequence ID" value="TWT97538.1"/>
    <property type="molecule type" value="Genomic_DNA"/>
</dbReference>
<protein>
    <submittedName>
        <fullName evidence="1">Uncharacterized protein</fullName>
    </submittedName>
</protein>
<name>A0A5C6ADZ9_9BACT</name>
<comment type="caution">
    <text evidence="1">The sequence shown here is derived from an EMBL/GenBank/DDBJ whole genome shotgun (WGS) entry which is preliminary data.</text>
</comment>
<dbReference type="AlphaFoldDB" id="A0A5C6ADZ9"/>
<evidence type="ECO:0000313" key="1">
    <source>
        <dbReference type="EMBL" id="TWT97538.1"/>
    </source>
</evidence>
<keyword evidence="2" id="KW-1185">Reference proteome</keyword>
<sequence>MEESLPLLAIQINEAKYVCKKCGRAAADKRLLCKPTKLASLLEIPASPEN</sequence>
<accession>A0A5C6ADZ9</accession>
<dbReference type="Proteomes" id="UP000316213">
    <property type="component" value="Unassembled WGS sequence"/>
</dbReference>
<gene>
    <name evidence="1" type="ORF">Pla100_26920</name>
</gene>
<reference evidence="1 2" key="1">
    <citation type="submission" date="2019-02" db="EMBL/GenBank/DDBJ databases">
        <title>Deep-cultivation of Planctomycetes and their phenomic and genomic characterization uncovers novel biology.</title>
        <authorList>
            <person name="Wiegand S."/>
            <person name="Jogler M."/>
            <person name="Boedeker C."/>
            <person name="Pinto D."/>
            <person name="Vollmers J."/>
            <person name="Rivas-Marin E."/>
            <person name="Kohn T."/>
            <person name="Peeters S.H."/>
            <person name="Heuer A."/>
            <person name="Rast P."/>
            <person name="Oberbeckmann S."/>
            <person name="Bunk B."/>
            <person name="Jeske O."/>
            <person name="Meyerdierks A."/>
            <person name="Storesund J.E."/>
            <person name="Kallscheuer N."/>
            <person name="Luecker S."/>
            <person name="Lage O.M."/>
            <person name="Pohl T."/>
            <person name="Merkel B.J."/>
            <person name="Hornburger P."/>
            <person name="Mueller R.-W."/>
            <person name="Bruemmer F."/>
            <person name="Labrenz M."/>
            <person name="Spormann A.M."/>
            <person name="Op Den Camp H."/>
            <person name="Overmann J."/>
            <person name="Amann R."/>
            <person name="Jetten M.S.M."/>
            <person name="Mascher T."/>
            <person name="Medema M.H."/>
            <person name="Devos D.P."/>
            <person name="Kaster A.-K."/>
            <person name="Ovreas L."/>
            <person name="Rohde M."/>
            <person name="Galperin M.Y."/>
            <person name="Jogler C."/>
        </authorList>
    </citation>
    <scope>NUCLEOTIDE SEQUENCE [LARGE SCALE GENOMIC DNA]</scope>
    <source>
        <strain evidence="1 2">Pla100</strain>
    </source>
</reference>
<organism evidence="1 2">
    <name type="scientific">Neorhodopirellula pilleata</name>
    <dbReference type="NCBI Taxonomy" id="2714738"/>
    <lineage>
        <taxon>Bacteria</taxon>
        <taxon>Pseudomonadati</taxon>
        <taxon>Planctomycetota</taxon>
        <taxon>Planctomycetia</taxon>
        <taxon>Pirellulales</taxon>
        <taxon>Pirellulaceae</taxon>
        <taxon>Neorhodopirellula</taxon>
    </lineage>
</organism>
<proteinExistence type="predicted"/>
<evidence type="ECO:0000313" key="2">
    <source>
        <dbReference type="Proteomes" id="UP000316213"/>
    </source>
</evidence>